<evidence type="ECO:0008006" key="3">
    <source>
        <dbReference type="Google" id="ProtNLM"/>
    </source>
</evidence>
<dbReference type="AlphaFoldDB" id="A0A9W5B7Q9"/>
<evidence type="ECO:0000313" key="2">
    <source>
        <dbReference type="Proteomes" id="UP000191933"/>
    </source>
</evidence>
<keyword evidence="2" id="KW-1185">Reference proteome</keyword>
<dbReference type="Proteomes" id="UP000191933">
    <property type="component" value="Unassembled WGS sequence"/>
</dbReference>
<name>A0A9W5B7Q9_9HYPH</name>
<gene>
    <name evidence="1" type="ORF">AGR2A_pa60164</name>
</gene>
<evidence type="ECO:0000313" key="1">
    <source>
        <dbReference type="EMBL" id="CUX02874.1"/>
    </source>
</evidence>
<reference evidence="1 2" key="1">
    <citation type="submission" date="2016-01" db="EMBL/GenBank/DDBJ databases">
        <authorList>
            <person name="Regsiter A."/>
            <person name="william w."/>
        </authorList>
    </citation>
    <scope>NUCLEOTIDE SEQUENCE [LARGE SCALE GENOMIC DNA]</scope>
    <source>
        <strain evidence="1 2">CFBP 5494</strain>
    </source>
</reference>
<sequence>MKRPILRQKPKGRLAKLLAGAGGLLAATVSLGYSLYEKRESEIVPQVEVSTPVGAGRWKVSVTAGSIVTVMPNGGKISPGKKAIALDMILENVSSESSNLYADLIKITNVSDAARPQYYLKRDRAILWDLHPRMPEAVTAVWEVSDSQTLPYSLQLRVEGAVFKPRDNLYAAPGWFLSGSVAEIRLPLANPGQGILP</sequence>
<dbReference type="EMBL" id="FBVY01000044">
    <property type="protein sequence ID" value="CUX02874.1"/>
    <property type="molecule type" value="Genomic_DNA"/>
</dbReference>
<dbReference type="RefSeq" id="WP_072495295.1">
    <property type="nucleotide sequence ID" value="NZ_LT009720.1"/>
</dbReference>
<comment type="caution">
    <text evidence="1">The sequence shown here is derived from an EMBL/GenBank/DDBJ whole genome shotgun (WGS) entry which is preliminary data.</text>
</comment>
<accession>A0A9W5B7Q9</accession>
<protein>
    <recommendedName>
        <fullName evidence="3">DUF4352 domain-containing protein</fullName>
    </recommendedName>
</protein>
<organism evidence="1 2">
    <name type="scientific">Agrobacterium genomosp. 2 str. CFBP 5494</name>
    <dbReference type="NCBI Taxonomy" id="1183436"/>
    <lineage>
        <taxon>Bacteria</taxon>
        <taxon>Pseudomonadati</taxon>
        <taxon>Pseudomonadota</taxon>
        <taxon>Alphaproteobacteria</taxon>
        <taxon>Hyphomicrobiales</taxon>
        <taxon>Rhizobiaceae</taxon>
        <taxon>Rhizobium/Agrobacterium group</taxon>
        <taxon>Agrobacterium</taxon>
        <taxon>Agrobacterium tumefaciens complex</taxon>
    </lineage>
</organism>
<proteinExistence type="predicted"/>